<dbReference type="InterPro" id="IPR050410">
    <property type="entry name" value="CCR4/nocturin_mRNA_transcr"/>
</dbReference>
<dbReference type="EMBL" id="JADNYM010000016">
    <property type="protein sequence ID" value="MBG0740339.1"/>
    <property type="molecule type" value="Genomic_DNA"/>
</dbReference>
<evidence type="ECO:0000313" key="2">
    <source>
        <dbReference type="EMBL" id="MBG0740339.1"/>
    </source>
</evidence>
<dbReference type="Pfam" id="PF03372">
    <property type="entry name" value="Exo_endo_phos"/>
    <property type="match status" value="1"/>
</dbReference>
<keyword evidence="2" id="KW-0255">Endonuclease</keyword>
<keyword evidence="2" id="KW-0378">Hydrolase</keyword>
<evidence type="ECO:0000313" key="3">
    <source>
        <dbReference type="Proteomes" id="UP000655366"/>
    </source>
</evidence>
<dbReference type="SUPFAM" id="SSF56219">
    <property type="entry name" value="DNase I-like"/>
    <property type="match status" value="1"/>
</dbReference>
<dbReference type="GO" id="GO:0000175">
    <property type="term" value="F:3'-5'-RNA exonuclease activity"/>
    <property type="evidence" value="ECO:0007669"/>
    <property type="project" value="TreeGrafter"/>
</dbReference>
<dbReference type="PANTHER" id="PTHR12121">
    <property type="entry name" value="CARBON CATABOLITE REPRESSOR PROTEIN 4"/>
    <property type="match status" value="1"/>
</dbReference>
<accession>A0A931G8L8</accession>
<dbReference type="CDD" id="cd09083">
    <property type="entry name" value="EEP-1"/>
    <property type="match status" value="1"/>
</dbReference>
<name>A0A931G8L8_9MICC</name>
<feature type="domain" description="Endonuclease/exonuclease/phosphatase" evidence="1">
    <location>
        <begin position="33"/>
        <end position="278"/>
    </location>
</feature>
<protein>
    <submittedName>
        <fullName evidence="2">Endonuclease/exonuclease/phosphatase family protein</fullName>
    </submittedName>
</protein>
<proteinExistence type="predicted"/>
<keyword evidence="3" id="KW-1185">Reference proteome</keyword>
<dbReference type="Gene3D" id="3.60.10.10">
    <property type="entry name" value="Endonuclease/exonuclease/phosphatase"/>
    <property type="match status" value="1"/>
</dbReference>
<gene>
    <name evidence="2" type="ORF">IV500_13210</name>
</gene>
<dbReference type="PANTHER" id="PTHR12121:SF36">
    <property type="entry name" value="ENDONUCLEASE_EXONUCLEASE_PHOSPHATASE DOMAIN-CONTAINING PROTEIN"/>
    <property type="match status" value="1"/>
</dbReference>
<comment type="caution">
    <text evidence="2">The sequence shown here is derived from an EMBL/GenBank/DDBJ whole genome shotgun (WGS) entry which is preliminary data.</text>
</comment>
<dbReference type="InterPro" id="IPR005135">
    <property type="entry name" value="Endo/exonuclease/phosphatase"/>
</dbReference>
<organism evidence="2 3">
    <name type="scientific">Arthrobacter terrae</name>
    <dbReference type="NCBI Taxonomy" id="2935737"/>
    <lineage>
        <taxon>Bacteria</taxon>
        <taxon>Bacillati</taxon>
        <taxon>Actinomycetota</taxon>
        <taxon>Actinomycetes</taxon>
        <taxon>Micrococcales</taxon>
        <taxon>Micrococcaceae</taxon>
        <taxon>Arthrobacter</taxon>
    </lineage>
</organism>
<dbReference type="GO" id="GO:0004519">
    <property type="term" value="F:endonuclease activity"/>
    <property type="evidence" value="ECO:0007669"/>
    <property type="project" value="UniProtKB-KW"/>
</dbReference>
<dbReference type="AlphaFoldDB" id="A0A931G8L8"/>
<dbReference type="InterPro" id="IPR036691">
    <property type="entry name" value="Endo/exonu/phosph_ase_sf"/>
</dbReference>
<reference evidence="2 3" key="1">
    <citation type="submission" date="2020-11" db="EMBL/GenBank/DDBJ databases">
        <title>Arthrobacter antarcticus sp. nov., isolated from Antarctic Soil.</title>
        <authorList>
            <person name="Li J."/>
        </authorList>
    </citation>
    <scope>NUCLEOTIDE SEQUENCE [LARGE SCALE GENOMIC DNA]</scope>
    <source>
        <strain evidence="2 3">Z1-20</strain>
    </source>
</reference>
<sequence>MNAHHPRAGSIPVAAPEKEHLIGPIAAPALHVMSWNIRRRVAHVIPRPVDRWDRRASRVQELLTAERPTLLGVQEALPDQARFVRGALGEGYRWVGHGRNADGRGEGCPLFYDAERLELLDWEQIALSNTPTSAGSTSWGNIIPRILVSATFEDRVTSRRFLAVNAHLDQLSAHSRLRSARAIRRIVATSGLPAVLTGDLNAGSTSAPLRELLADGRLADTWGLAQAHDSQEWATFSNYRPPRSGRSRIDWILASPVFRVVRAAINAQHHAGGWASDHLPVQAVMLLPGSGEIG</sequence>
<evidence type="ECO:0000259" key="1">
    <source>
        <dbReference type="Pfam" id="PF03372"/>
    </source>
</evidence>
<keyword evidence="2" id="KW-0540">Nuclease</keyword>
<dbReference type="Proteomes" id="UP000655366">
    <property type="component" value="Unassembled WGS sequence"/>
</dbReference>